<reference evidence="3" key="1">
    <citation type="journal article" date="2020" name="Nat. Commun.">
        <title>Large-scale genome sequencing of mycorrhizal fungi provides insights into the early evolution of symbiotic traits.</title>
        <authorList>
            <person name="Miyauchi S."/>
            <person name="Kiss E."/>
            <person name="Kuo A."/>
            <person name="Drula E."/>
            <person name="Kohler A."/>
            <person name="Sanchez-Garcia M."/>
            <person name="Morin E."/>
            <person name="Andreopoulos B."/>
            <person name="Barry K.W."/>
            <person name="Bonito G."/>
            <person name="Buee M."/>
            <person name="Carver A."/>
            <person name="Chen C."/>
            <person name="Cichocki N."/>
            <person name="Clum A."/>
            <person name="Culley D."/>
            <person name="Crous P.W."/>
            <person name="Fauchery L."/>
            <person name="Girlanda M."/>
            <person name="Hayes R.D."/>
            <person name="Keri Z."/>
            <person name="LaButti K."/>
            <person name="Lipzen A."/>
            <person name="Lombard V."/>
            <person name="Magnuson J."/>
            <person name="Maillard F."/>
            <person name="Murat C."/>
            <person name="Nolan M."/>
            <person name="Ohm R.A."/>
            <person name="Pangilinan J."/>
            <person name="Pereira M.F."/>
            <person name="Perotto S."/>
            <person name="Peter M."/>
            <person name="Pfister S."/>
            <person name="Riley R."/>
            <person name="Sitrit Y."/>
            <person name="Stielow J.B."/>
            <person name="Szollosi G."/>
            <person name="Zifcakova L."/>
            <person name="Stursova M."/>
            <person name="Spatafora J.W."/>
            <person name="Tedersoo L."/>
            <person name="Vaario L.M."/>
            <person name="Yamada A."/>
            <person name="Yan M."/>
            <person name="Wang P."/>
            <person name="Xu J."/>
            <person name="Bruns T."/>
            <person name="Baldrian P."/>
            <person name="Vilgalys R."/>
            <person name="Dunand C."/>
            <person name="Henrissat B."/>
            <person name="Grigoriev I.V."/>
            <person name="Hibbett D."/>
            <person name="Nagy L.G."/>
            <person name="Martin F.M."/>
        </authorList>
    </citation>
    <scope>NUCLEOTIDE SEQUENCE</scope>
    <source>
        <strain evidence="3">UH-Tt-Lm1</strain>
    </source>
</reference>
<dbReference type="GO" id="GO:0005634">
    <property type="term" value="C:nucleus"/>
    <property type="evidence" value="ECO:0007669"/>
    <property type="project" value="TreeGrafter"/>
</dbReference>
<keyword evidence="1" id="KW-0812">Transmembrane</keyword>
<evidence type="ECO:0000259" key="2">
    <source>
        <dbReference type="PROSITE" id="PS50076"/>
    </source>
</evidence>
<feature type="domain" description="J" evidence="2">
    <location>
        <begin position="6"/>
        <end position="76"/>
    </location>
</feature>
<sequence length="212" mass="23307">MSQFPDYYAILSIPKTATTEDIRTAYKRESLRTHPDRLANATPAEKQKATERFQVVADAYFVLSDPDRRKEYDSLYRSKKERTADPSASANFFTNFANMFGGKGAEPAPENAERPDADYMFADVFDELLRPEIQNRAHWWAYLGAACGAGLGFIVANIPGLMVGAYAGNRLGAVRDAKGKAVAAVFAELGNDQKAEIIKALVMKLFGPSGII</sequence>
<organism evidence="3 4">
    <name type="scientific">Thelephora terrestris</name>
    <dbReference type="NCBI Taxonomy" id="56493"/>
    <lineage>
        <taxon>Eukaryota</taxon>
        <taxon>Fungi</taxon>
        <taxon>Dikarya</taxon>
        <taxon>Basidiomycota</taxon>
        <taxon>Agaricomycotina</taxon>
        <taxon>Agaricomycetes</taxon>
        <taxon>Thelephorales</taxon>
        <taxon>Thelephoraceae</taxon>
        <taxon>Thelephora</taxon>
    </lineage>
</organism>
<dbReference type="AlphaFoldDB" id="A0A9P6L7X6"/>
<name>A0A9P6L7X6_9AGAM</name>
<comment type="caution">
    <text evidence="3">The sequence shown here is derived from an EMBL/GenBank/DDBJ whole genome shotgun (WGS) entry which is preliminary data.</text>
</comment>
<dbReference type="GO" id="GO:0005737">
    <property type="term" value="C:cytoplasm"/>
    <property type="evidence" value="ECO:0007669"/>
    <property type="project" value="TreeGrafter"/>
</dbReference>
<dbReference type="PRINTS" id="PR00625">
    <property type="entry name" value="JDOMAIN"/>
</dbReference>
<dbReference type="PANTHER" id="PTHR43948">
    <property type="entry name" value="DNAJ HOMOLOG SUBFAMILY B"/>
    <property type="match status" value="1"/>
</dbReference>
<dbReference type="PANTHER" id="PTHR43948:SF21">
    <property type="entry name" value="DNAJ DOMAIN-CONTAINING PROTEIN"/>
    <property type="match status" value="1"/>
</dbReference>
<dbReference type="CDD" id="cd06257">
    <property type="entry name" value="DnaJ"/>
    <property type="match status" value="1"/>
</dbReference>
<dbReference type="EMBL" id="WIUZ02000006">
    <property type="protein sequence ID" value="KAF9786130.1"/>
    <property type="molecule type" value="Genomic_DNA"/>
</dbReference>
<feature type="transmembrane region" description="Helical" evidence="1">
    <location>
        <begin position="139"/>
        <end position="168"/>
    </location>
</feature>
<dbReference type="InterPro" id="IPR001623">
    <property type="entry name" value="DnaJ_domain"/>
</dbReference>
<evidence type="ECO:0000313" key="4">
    <source>
        <dbReference type="Proteomes" id="UP000736335"/>
    </source>
</evidence>
<evidence type="ECO:0000256" key="1">
    <source>
        <dbReference type="SAM" id="Phobius"/>
    </source>
</evidence>
<dbReference type="SUPFAM" id="SSF46565">
    <property type="entry name" value="Chaperone J-domain"/>
    <property type="match status" value="1"/>
</dbReference>
<protein>
    <submittedName>
        <fullName evidence="3">DnaJ-domain-containing protein</fullName>
    </submittedName>
</protein>
<dbReference type="Pfam" id="PF00226">
    <property type="entry name" value="DnaJ"/>
    <property type="match status" value="1"/>
</dbReference>
<gene>
    <name evidence="3" type="ORF">BJ322DRAFT_1058128</name>
</gene>
<proteinExistence type="predicted"/>
<keyword evidence="1" id="KW-0472">Membrane</keyword>
<dbReference type="OrthoDB" id="442087at2759"/>
<dbReference type="GO" id="GO:0051082">
    <property type="term" value="F:unfolded protein binding"/>
    <property type="evidence" value="ECO:0007669"/>
    <property type="project" value="TreeGrafter"/>
</dbReference>
<dbReference type="InterPro" id="IPR036869">
    <property type="entry name" value="J_dom_sf"/>
</dbReference>
<dbReference type="Gene3D" id="1.10.287.110">
    <property type="entry name" value="DnaJ domain"/>
    <property type="match status" value="1"/>
</dbReference>
<evidence type="ECO:0000313" key="3">
    <source>
        <dbReference type="EMBL" id="KAF9786130.1"/>
    </source>
</evidence>
<dbReference type="PROSITE" id="PS50076">
    <property type="entry name" value="DNAJ_2"/>
    <property type="match status" value="1"/>
</dbReference>
<dbReference type="GO" id="GO:0051087">
    <property type="term" value="F:protein-folding chaperone binding"/>
    <property type="evidence" value="ECO:0007669"/>
    <property type="project" value="TreeGrafter"/>
</dbReference>
<dbReference type="Proteomes" id="UP000736335">
    <property type="component" value="Unassembled WGS sequence"/>
</dbReference>
<keyword evidence="1" id="KW-1133">Transmembrane helix</keyword>
<keyword evidence="4" id="KW-1185">Reference proteome</keyword>
<reference evidence="3" key="2">
    <citation type="submission" date="2020-11" db="EMBL/GenBank/DDBJ databases">
        <authorList>
            <consortium name="DOE Joint Genome Institute"/>
            <person name="Kuo A."/>
            <person name="Miyauchi S."/>
            <person name="Kiss E."/>
            <person name="Drula E."/>
            <person name="Kohler A."/>
            <person name="Sanchez-Garcia M."/>
            <person name="Andreopoulos B."/>
            <person name="Barry K.W."/>
            <person name="Bonito G."/>
            <person name="Buee M."/>
            <person name="Carver A."/>
            <person name="Chen C."/>
            <person name="Cichocki N."/>
            <person name="Clum A."/>
            <person name="Culley D."/>
            <person name="Crous P.W."/>
            <person name="Fauchery L."/>
            <person name="Girlanda M."/>
            <person name="Hayes R."/>
            <person name="Keri Z."/>
            <person name="Labutti K."/>
            <person name="Lipzen A."/>
            <person name="Lombard V."/>
            <person name="Magnuson J."/>
            <person name="Maillard F."/>
            <person name="Morin E."/>
            <person name="Murat C."/>
            <person name="Nolan M."/>
            <person name="Ohm R."/>
            <person name="Pangilinan J."/>
            <person name="Pereira M."/>
            <person name="Perotto S."/>
            <person name="Peter M."/>
            <person name="Riley R."/>
            <person name="Sitrit Y."/>
            <person name="Stielow B."/>
            <person name="Szollosi G."/>
            <person name="Zifcakova L."/>
            <person name="Stursova M."/>
            <person name="Spatafora J.W."/>
            <person name="Tedersoo L."/>
            <person name="Vaario L.-M."/>
            <person name="Yamada A."/>
            <person name="Yan M."/>
            <person name="Wang P."/>
            <person name="Xu J."/>
            <person name="Bruns T."/>
            <person name="Baldrian P."/>
            <person name="Vilgalys R."/>
            <person name="Henrissat B."/>
            <person name="Grigoriev I.V."/>
            <person name="Hibbett D."/>
            <person name="Nagy L.G."/>
            <person name="Martin F.M."/>
        </authorList>
    </citation>
    <scope>NUCLEOTIDE SEQUENCE</scope>
    <source>
        <strain evidence="3">UH-Tt-Lm1</strain>
    </source>
</reference>
<dbReference type="GO" id="GO:0044183">
    <property type="term" value="F:protein folding chaperone"/>
    <property type="evidence" value="ECO:0007669"/>
    <property type="project" value="TreeGrafter"/>
</dbReference>
<accession>A0A9P6L7X6</accession>
<dbReference type="SMART" id="SM00271">
    <property type="entry name" value="DnaJ"/>
    <property type="match status" value="1"/>
</dbReference>